<keyword evidence="4" id="KW-1185">Reference proteome</keyword>
<name>A0A5S6R618_TRIMR</name>
<dbReference type="Proteomes" id="UP000046395">
    <property type="component" value="Unassembled WGS sequence"/>
</dbReference>
<sequence>MKSFHVFDIVLDTDEGRVMAGSVLTGRLMVSLSAPMCIHQLIVAVKGEMRTKWVDRVSETIFDSIEPIINFNTEMNFDHLKEQEAVPAGNYALPFQFSLPVHLPSSFSAEFGFIRYQCAATAILAPGITCLPNIGKHTKEVTVEKDFILIDVVHIKDFRQANKPLQAEDHFEVVGCCRRTENVDISVRLSQGAFLAGDTAAASLDVKTKNRRRVRRKASVMLVQEALFYAQSLHGTTSSNRAASRVLDEVALEFPDVGQHFEQTVQLRVPIGVQPTTLQNALIAVRYKVKVDLGDKCELAIPIESPRIETSGKCQLTGLQVDMEEVGNQRFSILLSLKSLASRCIVTTLLPRGFGKADFGPLDRLHDDIQSLPVGRRLQEELWSTTMHAMEKVIAWWHRHSALFQNQVDDLRSAQVIFALNENWPQMRFQFACAYAMHERMATFDSIWIRVFRIRLRGHPLYDFWLAYLDQGDRIFDQRGVVPKAPVAEVYSWACCNGFLELIRFLWGKMPPAQREYLTMLTWHRLCRRAENGALFAFLCEEMCKINDSNICRITSQCFLHASWHLCDDESKGDAERQVIFLLGYSCPKLREALFPVGHYNALLMVVRSRNIRALRTMLRTVARSQLIDGLNSIKCAMDKDQWLTLKAVLLNKTNDRSAEAMYRNVDRRRQQICEKSFFYKNNATGGPERRDRISHC</sequence>
<dbReference type="InterPro" id="IPR011022">
    <property type="entry name" value="Arrestin_C-like"/>
</dbReference>
<dbReference type="SUPFAM" id="SSF81296">
    <property type="entry name" value="E set domains"/>
    <property type="match status" value="2"/>
</dbReference>
<dbReference type="Pfam" id="PF00339">
    <property type="entry name" value="Arrestin_N"/>
    <property type="match status" value="1"/>
</dbReference>
<evidence type="ECO:0000313" key="5">
    <source>
        <dbReference type="WBParaSite" id="TMUE_3000014672.1"/>
    </source>
</evidence>
<feature type="domain" description="Arrestin C-terminal-like" evidence="3">
    <location>
        <begin position="181"/>
        <end position="301"/>
    </location>
</feature>
<dbReference type="GO" id="GO:0015031">
    <property type="term" value="P:protein transport"/>
    <property type="evidence" value="ECO:0007669"/>
    <property type="project" value="TreeGrafter"/>
</dbReference>
<evidence type="ECO:0000259" key="3">
    <source>
        <dbReference type="Pfam" id="PF02752"/>
    </source>
</evidence>
<dbReference type="InterPro" id="IPR014756">
    <property type="entry name" value="Ig_E-set"/>
</dbReference>
<comment type="similarity">
    <text evidence="1">Belongs to the arrestin family.</text>
</comment>
<evidence type="ECO:0000256" key="1">
    <source>
        <dbReference type="ARBA" id="ARBA00005298"/>
    </source>
</evidence>
<dbReference type="AlphaFoldDB" id="A0A5S6R618"/>
<dbReference type="PANTHER" id="PTHR11188:SF17">
    <property type="entry name" value="FI21816P1"/>
    <property type="match status" value="1"/>
</dbReference>
<dbReference type="InterPro" id="IPR011021">
    <property type="entry name" value="Arrestin-like_N"/>
</dbReference>
<proteinExistence type="inferred from homology"/>
<reference evidence="5" key="1">
    <citation type="submission" date="2019-12" db="UniProtKB">
        <authorList>
            <consortium name="WormBaseParasite"/>
        </authorList>
    </citation>
    <scope>IDENTIFICATION</scope>
</reference>
<dbReference type="STRING" id="70415.A0A5S6R618"/>
<dbReference type="Pfam" id="PF02752">
    <property type="entry name" value="Arrestin_C"/>
    <property type="match status" value="1"/>
</dbReference>
<protein>
    <submittedName>
        <fullName evidence="5">Arrestin C-terminal-like domain-containing protein</fullName>
    </submittedName>
</protein>
<accession>A0A5S6R618</accession>
<organism evidence="4 5">
    <name type="scientific">Trichuris muris</name>
    <name type="common">Mouse whipworm</name>
    <dbReference type="NCBI Taxonomy" id="70415"/>
    <lineage>
        <taxon>Eukaryota</taxon>
        <taxon>Metazoa</taxon>
        <taxon>Ecdysozoa</taxon>
        <taxon>Nematoda</taxon>
        <taxon>Enoplea</taxon>
        <taxon>Dorylaimia</taxon>
        <taxon>Trichinellida</taxon>
        <taxon>Trichuridae</taxon>
        <taxon>Trichuris</taxon>
    </lineage>
</organism>
<evidence type="ECO:0000259" key="2">
    <source>
        <dbReference type="Pfam" id="PF00339"/>
    </source>
</evidence>
<dbReference type="InterPro" id="IPR014752">
    <property type="entry name" value="Arrestin-like_C"/>
</dbReference>
<feature type="domain" description="Arrestin-like N-terminal" evidence="2">
    <location>
        <begin position="7"/>
        <end position="121"/>
    </location>
</feature>
<dbReference type="InterPro" id="IPR050357">
    <property type="entry name" value="Arrestin_domain-protein"/>
</dbReference>
<dbReference type="WBParaSite" id="TMUE_3000014672.1">
    <property type="protein sequence ID" value="TMUE_3000014672.1"/>
    <property type="gene ID" value="WBGene00285377"/>
</dbReference>
<dbReference type="PANTHER" id="PTHR11188">
    <property type="entry name" value="ARRESTIN DOMAIN CONTAINING PROTEIN"/>
    <property type="match status" value="1"/>
</dbReference>
<dbReference type="GO" id="GO:0005737">
    <property type="term" value="C:cytoplasm"/>
    <property type="evidence" value="ECO:0007669"/>
    <property type="project" value="TreeGrafter"/>
</dbReference>
<evidence type="ECO:0000313" key="4">
    <source>
        <dbReference type="Proteomes" id="UP000046395"/>
    </source>
</evidence>
<dbReference type="Gene3D" id="2.60.40.640">
    <property type="match status" value="2"/>
</dbReference>